<dbReference type="InterPro" id="IPR050280">
    <property type="entry name" value="OMP_Chaperone_SurA"/>
</dbReference>
<keyword evidence="2" id="KW-0413">Isomerase</keyword>
<evidence type="ECO:0000256" key="3">
    <source>
        <dbReference type="SAM" id="SignalP"/>
    </source>
</evidence>
<dbReference type="SUPFAM" id="SSF54534">
    <property type="entry name" value="FKBP-like"/>
    <property type="match status" value="2"/>
</dbReference>
<dbReference type="PROSITE" id="PS50198">
    <property type="entry name" value="PPIC_PPIASE_2"/>
    <property type="match status" value="2"/>
</dbReference>
<evidence type="ECO:0000256" key="1">
    <source>
        <dbReference type="ARBA" id="ARBA00022729"/>
    </source>
</evidence>
<sequence length="455" mass="51567">MNYKHKITFLLSFFITLLSFNAYAQLKPGSLVDGIAAVIGNEIVLESDIEQQENYARQQGVQTTNRCEFLEKVLSNKLLIYEAKKDTLIENHSEAIKQQAEAKYNELLAQFPSEKELLAAYKFRNSFEMKSAIEQIDTDQYYGQAKYQRITSGVNITPNEVTDFYNIYKGQLPMVKDEISLAKITIHPKLTKEHQQKLIDKLNQIKKDIEGGESFEKMARIYSEDPGSAATGGLYKNIAKGAMVKAFEAAALNLQEGELSKPIESEFGYHLIQLVKKSGKFYDARHILLKAEPNAEEIATAKKELNDIKKQIEEGKLTFKEAAYKYSDDKATKFNAGVISTPGGSDRLEKLDLPATYSYQIVGLKVGDITDAFEDVANRDKKVVSIIKVLEEIPAHTLDIATDYERIKNYALEQKKGKVMEKWIVEKLPDTFISIDGRYKSCQFDVDWNKQALTK</sequence>
<dbReference type="InterPro" id="IPR027304">
    <property type="entry name" value="Trigger_fact/SurA_dom_sf"/>
</dbReference>
<dbReference type="InterPro" id="IPR046357">
    <property type="entry name" value="PPIase_dom_sf"/>
</dbReference>
<keyword evidence="1 3" id="KW-0732">Signal</keyword>
<dbReference type="EMBL" id="CP011859">
    <property type="protein sequence ID" value="AQY22402.1"/>
    <property type="molecule type" value="Genomic_DNA"/>
</dbReference>
<dbReference type="Proteomes" id="UP000189883">
    <property type="component" value="Chromosome"/>
</dbReference>
<feature type="domain" description="PpiC" evidence="4">
    <location>
        <begin position="279"/>
        <end position="374"/>
    </location>
</feature>
<dbReference type="PANTHER" id="PTHR47637:SF1">
    <property type="entry name" value="CHAPERONE SURA"/>
    <property type="match status" value="1"/>
</dbReference>
<dbReference type="Gene3D" id="3.10.50.40">
    <property type="match status" value="2"/>
</dbReference>
<evidence type="ECO:0000259" key="4">
    <source>
        <dbReference type="PROSITE" id="PS50198"/>
    </source>
</evidence>
<accession>A0A1S7DTE5</accession>
<evidence type="ECO:0000256" key="2">
    <source>
        <dbReference type="PROSITE-ProRule" id="PRU00278"/>
    </source>
</evidence>
<dbReference type="GO" id="GO:0003755">
    <property type="term" value="F:peptidyl-prolyl cis-trans isomerase activity"/>
    <property type="evidence" value="ECO:0007669"/>
    <property type="project" value="UniProtKB-KW"/>
</dbReference>
<dbReference type="SUPFAM" id="SSF109998">
    <property type="entry name" value="Triger factor/SurA peptide-binding domain-like"/>
    <property type="match status" value="1"/>
</dbReference>
<dbReference type="RefSeq" id="WP_052910189.1">
    <property type="nucleotide sequence ID" value="NZ_CP011859.1"/>
</dbReference>
<feature type="domain" description="PpiC" evidence="4">
    <location>
        <begin position="176"/>
        <end position="276"/>
    </location>
</feature>
<gene>
    <name evidence="5" type="primary">surA</name>
    <name evidence="5" type="ORF">AB406_1457</name>
</gene>
<evidence type="ECO:0000313" key="5">
    <source>
        <dbReference type="EMBL" id="AQY22402.1"/>
    </source>
</evidence>
<feature type="signal peptide" evidence="3">
    <location>
        <begin position="1"/>
        <end position="24"/>
    </location>
</feature>
<dbReference type="AlphaFoldDB" id="A0A1S7DTE5"/>
<dbReference type="Pfam" id="PF00639">
    <property type="entry name" value="Rotamase"/>
    <property type="match status" value="2"/>
</dbReference>
<proteinExistence type="predicted"/>
<keyword evidence="2" id="KW-0697">Rotamase</keyword>
<feature type="chain" id="PRO_5010527355" evidence="3">
    <location>
        <begin position="25"/>
        <end position="455"/>
    </location>
</feature>
<reference evidence="5 6" key="1">
    <citation type="submission" date="2015-06" db="EMBL/GenBank/DDBJ databases">
        <title>R. anatipestifer strain HXb2 is the most virulent strain so far, and the genome sequence would help us uncover the pathogenesis.</title>
        <authorList>
            <person name="Hu Q."/>
            <person name="Qi J."/>
            <person name="Bo H."/>
            <person name="Liu G."/>
            <person name="Tao M."/>
            <person name="Ding Y."/>
            <person name="Xue Y."/>
        </authorList>
    </citation>
    <scope>NUCLEOTIDE SEQUENCE [LARGE SCALE GENOMIC DNA]</scope>
    <source>
        <strain evidence="5 6">HXb2</strain>
    </source>
</reference>
<evidence type="ECO:0000313" key="6">
    <source>
        <dbReference type="Proteomes" id="UP000189883"/>
    </source>
</evidence>
<protein>
    <submittedName>
        <fullName evidence="5">Chaperone SurA</fullName>
    </submittedName>
</protein>
<dbReference type="InterPro" id="IPR000297">
    <property type="entry name" value="PPIase_PpiC"/>
</dbReference>
<name>A0A1S7DTE5_RIEAN</name>
<organism evidence="5 6">
    <name type="scientific">Riemerella anatipestifer</name>
    <name type="common">Moraxella anatipestifer</name>
    <dbReference type="NCBI Taxonomy" id="34085"/>
    <lineage>
        <taxon>Bacteria</taxon>
        <taxon>Pseudomonadati</taxon>
        <taxon>Bacteroidota</taxon>
        <taxon>Flavobacteriia</taxon>
        <taxon>Flavobacteriales</taxon>
        <taxon>Weeksellaceae</taxon>
        <taxon>Riemerella</taxon>
    </lineage>
</organism>
<dbReference type="PANTHER" id="PTHR47637">
    <property type="entry name" value="CHAPERONE SURA"/>
    <property type="match status" value="1"/>
</dbReference>